<keyword evidence="4" id="KW-1185">Reference proteome</keyword>
<feature type="compositionally biased region" description="Basic and acidic residues" evidence="1">
    <location>
        <begin position="1"/>
        <end position="20"/>
    </location>
</feature>
<feature type="region of interest" description="Disordered" evidence="1">
    <location>
        <begin position="1"/>
        <end position="28"/>
    </location>
</feature>
<dbReference type="InterPro" id="IPR036388">
    <property type="entry name" value="WH-like_DNA-bd_sf"/>
</dbReference>
<accession>A0ABZ1T842</accession>
<dbReference type="InterPro" id="IPR000792">
    <property type="entry name" value="Tscrpt_reg_LuxR_C"/>
</dbReference>
<reference evidence="3" key="1">
    <citation type="submission" date="2022-10" db="EMBL/GenBank/DDBJ databases">
        <title>The complete genomes of actinobacterial strains from the NBC collection.</title>
        <authorList>
            <person name="Joergensen T.S."/>
            <person name="Alvarez Arevalo M."/>
            <person name="Sterndorff E.B."/>
            <person name="Faurdal D."/>
            <person name="Vuksanovic O."/>
            <person name="Mourched A.-S."/>
            <person name="Charusanti P."/>
            <person name="Shaw S."/>
            <person name="Blin K."/>
            <person name="Weber T."/>
        </authorList>
    </citation>
    <scope>NUCLEOTIDE SEQUENCE</scope>
    <source>
        <strain evidence="3">NBC_00248</strain>
    </source>
</reference>
<evidence type="ECO:0000256" key="1">
    <source>
        <dbReference type="SAM" id="MobiDB-lite"/>
    </source>
</evidence>
<name>A0ABZ1T842_STRVG</name>
<dbReference type="Proteomes" id="UP001432039">
    <property type="component" value="Chromosome"/>
</dbReference>
<dbReference type="RefSeq" id="WP_328960766.1">
    <property type="nucleotide sequence ID" value="NZ_CP108090.1"/>
</dbReference>
<dbReference type="SUPFAM" id="SSF46894">
    <property type="entry name" value="C-terminal effector domain of the bipartite response regulators"/>
    <property type="match status" value="1"/>
</dbReference>
<gene>
    <name evidence="3" type="ORF">OG517_07365</name>
</gene>
<evidence type="ECO:0000313" key="4">
    <source>
        <dbReference type="Proteomes" id="UP001432039"/>
    </source>
</evidence>
<feature type="compositionally biased region" description="Low complexity" evidence="1">
    <location>
        <begin position="324"/>
        <end position="335"/>
    </location>
</feature>
<sequence length="367" mass="39169">MIETDPHDRTPARTQEDSRPVTHTAADPASVLRVLIQRRQALLHQESADLNSLRSYADRLAHRLPPQPAPPPDSPAGIEILTGTEAARARLDTLLDAAETEVLILDRTARAPEAPGREEAAEAAEAGAVGWDRIRRLLARGVVVRTVTDRRGTDFPDRAKELIALTGLGLQARIGRRLPTGLVLVDRRTCLLPPQPGSDDLADGVDGAGGAALLLGDSLVHRAALPLFESLWARATPVGSPGSPLVADQRELLGLLASGLKDETIARRLGVHVHTARRRITRMLEELGADTRFQAGVQAAIRGWLQPHPDPDGEAGGPVGHFTGSGASGPAAGRAAPHDLLLRPLHPEPGSYRELRGGEAVDPARRR</sequence>
<evidence type="ECO:0000313" key="3">
    <source>
        <dbReference type="EMBL" id="WUQ11261.1"/>
    </source>
</evidence>
<organism evidence="3 4">
    <name type="scientific">Streptomyces virginiae</name>
    <name type="common">Streptomyces cinnamonensis</name>
    <dbReference type="NCBI Taxonomy" id="1961"/>
    <lineage>
        <taxon>Bacteria</taxon>
        <taxon>Bacillati</taxon>
        <taxon>Actinomycetota</taxon>
        <taxon>Actinomycetes</taxon>
        <taxon>Kitasatosporales</taxon>
        <taxon>Streptomycetaceae</taxon>
        <taxon>Streptomyces</taxon>
    </lineage>
</organism>
<protein>
    <submittedName>
        <fullName evidence="3">Helix-turn-helix transcriptional regulator</fullName>
    </submittedName>
</protein>
<feature type="compositionally biased region" description="Basic and acidic residues" evidence="1">
    <location>
        <begin position="351"/>
        <end position="367"/>
    </location>
</feature>
<dbReference type="SMART" id="SM00421">
    <property type="entry name" value="HTH_LUXR"/>
    <property type="match status" value="1"/>
</dbReference>
<feature type="domain" description="HTH luxR-type" evidence="2">
    <location>
        <begin position="242"/>
        <end position="299"/>
    </location>
</feature>
<feature type="region of interest" description="Disordered" evidence="1">
    <location>
        <begin position="307"/>
        <end position="367"/>
    </location>
</feature>
<proteinExistence type="predicted"/>
<dbReference type="EMBL" id="CP108090">
    <property type="protein sequence ID" value="WUQ11261.1"/>
    <property type="molecule type" value="Genomic_DNA"/>
</dbReference>
<evidence type="ECO:0000259" key="2">
    <source>
        <dbReference type="SMART" id="SM00421"/>
    </source>
</evidence>
<dbReference type="Gene3D" id="1.10.10.10">
    <property type="entry name" value="Winged helix-like DNA-binding domain superfamily/Winged helix DNA-binding domain"/>
    <property type="match status" value="1"/>
</dbReference>
<dbReference type="InterPro" id="IPR016032">
    <property type="entry name" value="Sig_transdc_resp-reg_C-effctor"/>
</dbReference>